<dbReference type="GO" id="GO:0008761">
    <property type="term" value="F:UDP-N-acetylglucosamine 2-epimerase activity"/>
    <property type="evidence" value="ECO:0007669"/>
    <property type="project" value="UniProtKB-EC"/>
</dbReference>
<evidence type="ECO:0000256" key="3">
    <source>
        <dbReference type="ARBA" id="ARBA00038209"/>
    </source>
</evidence>
<dbReference type="EC" id="5.1.3.14" evidence="4"/>
<evidence type="ECO:0000259" key="6">
    <source>
        <dbReference type="Pfam" id="PF02350"/>
    </source>
</evidence>
<dbReference type="Proteomes" id="UP001215503">
    <property type="component" value="Unassembled WGS sequence"/>
</dbReference>
<keyword evidence="1 5" id="KW-0413">Isomerase</keyword>
<evidence type="ECO:0000313" key="7">
    <source>
        <dbReference type="EMBL" id="MDF2096689.1"/>
    </source>
</evidence>
<comment type="catalytic activity">
    <reaction evidence="2">
        <text>UDP-N-acetyl-alpha-D-glucosamine = UDP-N-acetyl-alpha-D-mannosamine</text>
        <dbReference type="Rhea" id="RHEA:17213"/>
        <dbReference type="ChEBI" id="CHEBI:57705"/>
        <dbReference type="ChEBI" id="CHEBI:68623"/>
        <dbReference type="EC" id="5.1.3.14"/>
    </reaction>
</comment>
<dbReference type="Pfam" id="PF02350">
    <property type="entry name" value="Epimerase_2"/>
    <property type="match status" value="1"/>
</dbReference>
<sequence length="378" mass="41059">MQVALFAGTRPEAIKLAPLVQALRKDAVFDATLIASGQHDSLLYQALNDFSLTPDFDLKVMRPRQSLAELSARLFAGIDGVLEEVRPDWVLVQGDTATAQVAAHCAFYRGIPVGHVEAGLRSHDLSAPFPEELNRRILTLLAELHFAPTRQAAANLRAEGVPPERIRVTGNSGIDALLQVAAAVRCSPPALPAGLSTFLERYPGLVLITSHRREALGQRLPALCLALDRLARQHPQVGFVFCLHPNPAVRQTIHDRLKGAGNVLLSEPLSYRPFVYVMQHAQLLITDSGGLQEEAPSLGVPLLVTRAVTERPEGLATGCAELLPLEPEDIVFRVRQHLAAPLPRGEQRAFPNPYGDGRASLRILAALRQESSRGRPAA</sequence>
<protein>
    <recommendedName>
        <fullName evidence="4">UDP-N-acetylglucosamine 2-epimerase (non-hydrolyzing)</fullName>
        <ecNumber evidence="4">5.1.3.14</ecNumber>
    </recommendedName>
</protein>
<dbReference type="RefSeq" id="WP_275823393.1">
    <property type="nucleotide sequence ID" value="NZ_JARHUD010000007.1"/>
</dbReference>
<evidence type="ECO:0000256" key="2">
    <source>
        <dbReference type="ARBA" id="ARBA00036080"/>
    </source>
</evidence>
<evidence type="ECO:0000256" key="4">
    <source>
        <dbReference type="ARBA" id="ARBA00038858"/>
    </source>
</evidence>
<organism evidence="7 8">
    <name type="scientific">Aquibaculum arenosum</name>
    <dbReference type="NCBI Taxonomy" id="3032591"/>
    <lineage>
        <taxon>Bacteria</taxon>
        <taxon>Pseudomonadati</taxon>
        <taxon>Pseudomonadota</taxon>
        <taxon>Alphaproteobacteria</taxon>
        <taxon>Rhodospirillales</taxon>
        <taxon>Rhodovibrionaceae</taxon>
        <taxon>Aquibaculum</taxon>
    </lineage>
</organism>
<name>A0ABT5YP76_9PROT</name>
<comment type="caution">
    <text evidence="7">The sequence shown here is derived from an EMBL/GenBank/DDBJ whole genome shotgun (WGS) entry which is preliminary data.</text>
</comment>
<evidence type="ECO:0000256" key="5">
    <source>
        <dbReference type="RuleBase" id="RU003513"/>
    </source>
</evidence>
<reference evidence="7 8" key="1">
    <citation type="submission" date="2023-03" db="EMBL/GenBank/DDBJ databases">
        <title>Fodinicurvata sp. CAU 1616 isolated from sea sendiment.</title>
        <authorList>
            <person name="Kim W."/>
        </authorList>
    </citation>
    <scope>NUCLEOTIDE SEQUENCE [LARGE SCALE GENOMIC DNA]</scope>
    <source>
        <strain evidence="7 8">CAU 1616</strain>
    </source>
</reference>
<dbReference type="NCBIfam" id="TIGR00236">
    <property type="entry name" value="wecB"/>
    <property type="match status" value="1"/>
</dbReference>
<dbReference type="PANTHER" id="PTHR43174:SF2">
    <property type="entry name" value="UDP-N-ACETYLGLUCOSAMINE 2-EPIMERASE"/>
    <property type="match status" value="1"/>
</dbReference>
<comment type="similarity">
    <text evidence="3 5">Belongs to the UDP-N-acetylglucosamine 2-epimerase family.</text>
</comment>
<proteinExistence type="inferred from homology"/>
<dbReference type="EMBL" id="JARHUD010000007">
    <property type="protein sequence ID" value="MDF2096689.1"/>
    <property type="molecule type" value="Genomic_DNA"/>
</dbReference>
<accession>A0ABT5YP76</accession>
<feature type="domain" description="UDP-N-acetylglucosamine 2-epimerase" evidence="6">
    <location>
        <begin position="21"/>
        <end position="367"/>
    </location>
</feature>
<dbReference type="CDD" id="cd03786">
    <property type="entry name" value="GTB_UDP-GlcNAc_2-Epimerase"/>
    <property type="match status" value="1"/>
</dbReference>
<evidence type="ECO:0000256" key="1">
    <source>
        <dbReference type="ARBA" id="ARBA00023235"/>
    </source>
</evidence>
<dbReference type="InterPro" id="IPR003331">
    <property type="entry name" value="UDP_GlcNAc_Epimerase_2_dom"/>
</dbReference>
<dbReference type="Gene3D" id="3.40.50.2000">
    <property type="entry name" value="Glycogen Phosphorylase B"/>
    <property type="match status" value="2"/>
</dbReference>
<dbReference type="PANTHER" id="PTHR43174">
    <property type="entry name" value="UDP-N-ACETYLGLUCOSAMINE 2-EPIMERASE"/>
    <property type="match status" value="1"/>
</dbReference>
<evidence type="ECO:0000313" key="8">
    <source>
        <dbReference type="Proteomes" id="UP001215503"/>
    </source>
</evidence>
<dbReference type="SUPFAM" id="SSF53756">
    <property type="entry name" value="UDP-Glycosyltransferase/glycogen phosphorylase"/>
    <property type="match status" value="1"/>
</dbReference>
<dbReference type="InterPro" id="IPR029767">
    <property type="entry name" value="WecB-like"/>
</dbReference>
<gene>
    <name evidence="7" type="primary">wecB</name>
    <name evidence="7" type="ORF">P2G67_11940</name>
</gene>
<keyword evidence="8" id="KW-1185">Reference proteome</keyword>